<evidence type="ECO:0000313" key="3">
    <source>
        <dbReference type="Proteomes" id="UP000801492"/>
    </source>
</evidence>
<keyword evidence="3" id="KW-1185">Reference proteome</keyword>
<dbReference type="Proteomes" id="UP000801492">
    <property type="component" value="Unassembled WGS sequence"/>
</dbReference>
<dbReference type="AlphaFoldDB" id="A0A8K0C963"/>
<reference evidence="2" key="1">
    <citation type="submission" date="2019-08" db="EMBL/GenBank/DDBJ databases">
        <title>The genome of the North American firefly Photinus pyralis.</title>
        <authorList>
            <consortium name="Photinus pyralis genome working group"/>
            <person name="Fallon T.R."/>
            <person name="Sander Lower S.E."/>
            <person name="Weng J.-K."/>
        </authorList>
    </citation>
    <scope>NUCLEOTIDE SEQUENCE</scope>
    <source>
        <strain evidence="2">TRF0915ILg1</strain>
        <tissue evidence="2">Whole body</tissue>
    </source>
</reference>
<sequence>MKKKASLLETIDQRNQKSYAVRLTAKAFVSTTISCPLCKGSHSLNSCERFKQFGLKERPEKEKELKVCYNCLAKGHFTEPDTNNKVLVLLNGHTTHSRNLEALKIANANGVMLLQLPGHTTHRLQPLDVSFLKPLQVHYDYAVQK</sequence>
<evidence type="ECO:0000259" key="1">
    <source>
        <dbReference type="Pfam" id="PF03184"/>
    </source>
</evidence>
<protein>
    <recommendedName>
        <fullName evidence="1">DDE-1 domain-containing protein</fullName>
    </recommendedName>
</protein>
<dbReference type="OrthoDB" id="6750291at2759"/>
<evidence type="ECO:0000313" key="2">
    <source>
        <dbReference type="EMBL" id="KAF2882938.1"/>
    </source>
</evidence>
<gene>
    <name evidence="2" type="ORF">ILUMI_23243</name>
</gene>
<dbReference type="InterPro" id="IPR004875">
    <property type="entry name" value="DDE_SF_endonuclease_dom"/>
</dbReference>
<feature type="domain" description="DDE-1" evidence="1">
    <location>
        <begin position="82"/>
        <end position="144"/>
    </location>
</feature>
<proteinExistence type="predicted"/>
<organism evidence="2 3">
    <name type="scientific">Ignelater luminosus</name>
    <name type="common">Cucubano</name>
    <name type="synonym">Pyrophorus luminosus</name>
    <dbReference type="NCBI Taxonomy" id="2038154"/>
    <lineage>
        <taxon>Eukaryota</taxon>
        <taxon>Metazoa</taxon>
        <taxon>Ecdysozoa</taxon>
        <taxon>Arthropoda</taxon>
        <taxon>Hexapoda</taxon>
        <taxon>Insecta</taxon>
        <taxon>Pterygota</taxon>
        <taxon>Neoptera</taxon>
        <taxon>Endopterygota</taxon>
        <taxon>Coleoptera</taxon>
        <taxon>Polyphaga</taxon>
        <taxon>Elateriformia</taxon>
        <taxon>Elateroidea</taxon>
        <taxon>Elateridae</taxon>
        <taxon>Agrypninae</taxon>
        <taxon>Pyrophorini</taxon>
        <taxon>Ignelater</taxon>
    </lineage>
</organism>
<accession>A0A8K0C963</accession>
<dbReference type="EMBL" id="VTPC01090579">
    <property type="protein sequence ID" value="KAF2882938.1"/>
    <property type="molecule type" value="Genomic_DNA"/>
</dbReference>
<comment type="caution">
    <text evidence="2">The sequence shown here is derived from an EMBL/GenBank/DDBJ whole genome shotgun (WGS) entry which is preliminary data.</text>
</comment>
<dbReference type="Pfam" id="PF03184">
    <property type="entry name" value="DDE_1"/>
    <property type="match status" value="1"/>
</dbReference>
<dbReference type="GO" id="GO:0003676">
    <property type="term" value="F:nucleic acid binding"/>
    <property type="evidence" value="ECO:0007669"/>
    <property type="project" value="InterPro"/>
</dbReference>
<name>A0A8K0C963_IGNLU</name>